<reference evidence="1" key="1">
    <citation type="submission" date="2023-05" db="EMBL/GenBank/DDBJ databases">
        <authorList>
            <person name="Zhang X."/>
        </authorList>
    </citation>
    <scope>NUCLEOTIDE SEQUENCE</scope>
    <source>
        <strain evidence="1">YF14B1</strain>
    </source>
</reference>
<dbReference type="AlphaFoldDB" id="A0AAE3QJM4"/>
<comment type="caution">
    <text evidence="1">The sequence shown here is derived from an EMBL/GenBank/DDBJ whole genome shotgun (WGS) entry which is preliminary data.</text>
</comment>
<evidence type="ECO:0000313" key="2">
    <source>
        <dbReference type="Proteomes" id="UP001241110"/>
    </source>
</evidence>
<evidence type="ECO:0000313" key="1">
    <source>
        <dbReference type="EMBL" id="MDJ1480577.1"/>
    </source>
</evidence>
<name>A0AAE3QJM4_9BACT</name>
<dbReference type="Proteomes" id="UP001241110">
    <property type="component" value="Unassembled WGS sequence"/>
</dbReference>
<gene>
    <name evidence="1" type="ORF">QNI16_08780</name>
</gene>
<dbReference type="PROSITE" id="PS51257">
    <property type="entry name" value="PROKAR_LIPOPROTEIN"/>
    <property type="match status" value="1"/>
</dbReference>
<accession>A0AAE3QJM4</accession>
<organism evidence="1 2">
    <name type="scientific">Xanthocytophaga flava</name>
    <dbReference type="NCBI Taxonomy" id="3048013"/>
    <lineage>
        <taxon>Bacteria</taxon>
        <taxon>Pseudomonadati</taxon>
        <taxon>Bacteroidota</taxon>
        <taxon>Cytophagia</taxon>
        <taxon>Cytophagales</taxon>
        <taxon>Rhodocytophagaceae</taxon>
        <taxon>Xanthocytophaga</taxon>
    </lineage>
</organism>
<proteinExistence type="predicted"/>
<sequence>MRKWHVEWLLVLPLFGACEKDQNTSVQFYNEQANIVIRNGTNYTECMGYCTGELSVGQSISSLQRISNNGQKIITHTWKTDPVIWNQLLNKIDTQQLALLSHHIPCTDCKVGGTEWLQIQLNNKVYTINFTQSDTLPALSPLLTELHQLYMQKKQ</sequence>
<protein>
    <recommendedName>
        <fullName evidence="3">Lipoprotein</fullName>
    </recommendedName>
</protein>
<evidence type="ECO:0008006" key="3">
    <source>
        <dbReference type="Google" id="ProtNLM"/>
    </source>
</evidence>
<dbReference type="EMBL" id="JASJOS010000003">
    <property type="protein sequence ID" value="MDJ1480577.1"/>
    <property type="molecule type" value="Genomic_DNA"/>
</dbReference>
<dbReference type="RefSeq" id="WP_313977360.1">
    <property type="nucleotide sequence ID" value="NZ_JASJOS010000003.1"/>
</dbReference>